<dbReference type="SUPFAM" id="SSF56219">
    <property type="entry name" value="DNase I-like"/>
    <property type="match status" value="1"/>
</dbReference>
<dbReference type="InterPro" id="IPR000477">
    <property type="entry name" value="RT_dom"/>
</dbReference>
<dbReference type="Pfam" id="PF03372">
    <property type="entry name" value="Exo_endo_phos"/>
    <property type="match status" value="1"/>
</dbReference>
<evidence type="ECO:0000313" key="5">
    <source>
        <dbReference type="Proteomes" id="UP000694570"/>
    </source>
</evidence>
<evidence type="ECO:0000259" key="3">
    <source>
        <dbReference type="PROSITE" id="PS50878"/>
    </source>
</evidence>
<dbReference type="PROSITE" id="PS50878">
    <property type="entry name" value="RT_POL"/>
    <property type="match status" value="1"/>
</dbReference>
<evidence type="ECO:0000313" key="4">
    <source>
        <dbReference type="Ensembl" id="ENSSSCP00030007712.1"/>
    </source>
</evidence>
<reference evidence="4" key="1">
    <citation type="submission" date="2025-08" db="UniProtKB">
        <authorList>
            <consortium name="Ensembl"/>
        </authorList>
    </citation>
    <scope>IDENTIFICATION</scope>
</reference>
<name>A0A8D0VKR8_PIG</name>
<dbReference type="GO" id="GO:0003964">
    <property type="term" value="F:RNA-directed DNA polymerase activity"/>
    <property type="evidence" value="ECO:0007669"/>
    <property type="project" value="UniProtKB-EC"/>
</dbReference>
<dbReference type="InterPro" id="IPR043502">
    <property type="entry name" value="DNA/RNA_pol_sf"/>
</dbReference>
<dbReference type="CDD" id="cd09076">
    <property type="entry name" value="L1-EN"/>
    <property type="match status" value="1"/>
</dbReference>
<dbReference type="Proteomes" id="UP000694570">
    <property type="component" value="Unplaced"/>
</dbReference>
<evidence type="ECO:0000256" key="1">
    <source>
        <dbReference type="ARBA" id="ARBA00012493"/>
    </source>
</evidence>
<dbReference type="InterPro" id="IPR005135">
    <property type="entry name" value="Endo/exonuclease/phosphatase"/>
</dbReference>
<dbReference type="SUPFAM" id="SSF56672">
    <property type="entry name" value="DNA/RNA polymerases"/>
    <property type="match status" value="1"/>
</dbReference>
<dbReference type="PANTHER" id="PTHR19446">
    <property type="entry name" value="REVERSE TRANSCRIPTASES"/>
    <property type="match status" value="1"/>
</dbReference>
<protein>
    <recommendedName>
        <fullName evidence="1">RNA-directed DNA polymerase</fullName>
        <ecNumber evidence="1">2.7.7.49</ecNumber>
    </recommendedName>
</protein>
<feature type="domain" description="Reverse transcriptase" evidence="3">
    <location>
        <begin position="573"/>
        <end position="848"/>
    </location>
</feature>
<dbReference type="InterPro" id="IPR036691">
    <property type="entry name" value="Endo/exonu/phosph_ase_sf"/>
</dbReference>
<organism evidence="4 5">
    <name type="scientific">Sus scrofa</name>
    <name type="common">Pig</name>
    <dbReference type="NCBI Taxonomy" id="9823"/>
    <lineage>
        <taxon>Eukaryota</taxon>
        <taxon>Metazoa</taxon>
        <taxon>Chordata</taxon>
        <taxon>Craniata</taxon>
        <taxon>Vertebrata</taxon>
        <taxon>Euteleostomi</taxon>
        <taxon>Mammalia</taxon>
        <taxon>Eutheria</taxon>
        <taxon>Laurasiatheria</taxon>
        <taxon>Artiodactyla</taxon>
        <taxon>Suina</taxon>
        <taxon>Suidae</taxon>
        <taxon>Sus</taxon>
    </lineage>
</organism>
<accession>A0A8D0VKR8</accession>
<dbReference type="Gene3D" id="3.60.10.10">
    <property type="entry name" value="Endonuclease/exonuclease/phosphatase"/>
    <property type="match status" value="1"/>
</dbReference>
<feature type="region of interest" description="Disordered" evidence="2">
    <location>
        <begin position="29"/>
        <end position="65"/>
    </location>
</feature>
<sequence length="1348" mass="157949">MKCLSLQDHQTKTHNYRKGLAYLKNRATTSQNQILHSQKMKKKKNTQADNNRRQSNQKKKKERMENHRVNWNTRFKTAINNHLSIITLNVNGLNAPIKRHRVAEWIKRQKLSICCLQETHLRTKDTYRLKVKGWGKIFHANRHDRKAGVATLISDKIDFKTKDIKKDKEGHYLMIKGSIQGEDVTIINIYAPNIGAPRYIQQILTDIKGDIDENTIIVGDLNTPLTSMDRSSRQKTNKATEILKETIEKLDLIDIFRTLHPKKAEYTFFSNAHGTFSRIDHILGHKANLNKFRSIEIISSIFSDHNAMKLEINHGKSKEKKPTPWRLNNMLLKNQWVNEEIKKEIKNYLETNDNEDTTSQNLWDAAKAVLRGKFIAIQAFLKKEERSQIDNLTLHLNELEKEEQKSPKVSRRKEIIKIKEEINKIETQKTIEKINKTKSWFFEKVNKIDKPLARLTKKRRERTQITKIINEKGEITTDTAEIQKTIREYYEQLYGNKFDNLEEMDNFLESYSLPKLNQAETDQLNRPITRNEIEEVIKSLPTNKSPGPDGFTGEFYQTYKEELVPILLKLFQKVEEEGILPKTFYEATITLIPKPDRDTTKKENYRPISLMNIDAKILNKILANRIQQHIKKIIHHDQVGFIPGSQGWFNIRKSISIIHHINKKKVKNHMIISIDAEKAFDKVQHPFMIKTLAKVGIEGTFLNIIKAIYDKPTANIILNGEKLKAFSLKSGTRQGCPLSPLLFNIVLEVLATAIRQTKEIKGIHIGREEIKLSLYADDMILYLENPKDSTPKLLELINKFSKVAGYKINIQKSVAFLYTSNETLEKEYKNTIPFKIAPHKIKYLGIHLTKEVKDLYAENYKTLIKEIKEDVKKWKDIPCSWIGKINIVKMAILPKAIYRFNAIPIKLPMTFFTELEQTIQTFIWNHKRPRIAKAILRNKNQAGGITLPDFKKYYKATVIKTVWYWYQNRQTDQWNRIENPEINPDTYGQLIFDKGGKNIKWEKESLFSKHCWETWTAACKAMKLEHTLTPCTKINSKWLKDLNIRQDTIKLLEENIGKTLSDINIMNIFSGQSPKAIEIRAKINPWDLIKLKSFCTAKETKKKTKRQLTEWEKIVSNDATDKGLISRIYKQLIQPNSKKTNQSMEKWAKDLNRHFSKEDIQMANKHMKKCSTSLIIREMQIKTTMRYHLTPVRMAIINKSTNNKCWRGCGEKGTLLHCWWECKLVQPLWRTVWRYLRNLYIELPYDPAIPLLGIYPDKTLLKRDTCTHMFIAALFTIARTWKQPKCPSTDDWIRKRWYIYTMEYYSAIKKDDIMPFAATWMEVENLILSEMSQKDKDKYHMISFITGI</sequence>
<dbReference type="EC" id="2.7.7.49" evidence="1"/>
<evidence type="ECO:0000256" key="2">
    <source>
        <dbReference type="SAM" id="MobiDB-lite"/>
    </source>
</evidence>
<dbReference type="CDD" id="cd01650">
    <property type="entry name" value="RT_nLTR_like"/>
    <property type="match status" value="1"/>
</dbReference>
<dbReference type="Ensembl" id="ENSSSCT00030017206.1">
    <property type="protein sequence ID" value="ENSSSCP00030007712.1"/>
    <property type="gene ID" value="ENSSSCG00030012522.1"/>
</dbReference>
<dbReference type="Pfam" id="PF00078">
    <property type="entry name" value="RVT_1"/>
    <property type="match status" value="1"/>
</dbReference>
<proteinExistence type="predicted"/>